<accession>A0A5Q0GUI3</accession>
<evidence type="ECO:0000313" key="1">
    <source>
        <dbReference type="EMBL" id="QFZ17553.1"/>
    </source>
</evidence>
<evidence type="ECO:0000313" key="2">
    <source>
        <dbReference type="Proteomes" id="UP000325787"/>
    </source>
</evidence>
<reference evidence="2" key="1">
    <citation type="journal article" date="2021" name="Curr. Microbiol.">
        <title>Complete genome of nocamycin-producing strain Saccharothrix syringae NRRL B-16468 reveals the biosynthetic potential for secondary metabolites.</title>
        <authorList>
            <person name="Mo X."/>
            <person name="Yang S."/>
        </authorList>
    </citation>
    <scope>NUCLEOTIDE SEQUENCE [LARGE SCALE GENOMIC DNA]</scope>
    <source>
        <strain evidence="2">ATCC 51364 / DSM 43886 / JCM 6844 / KCTC 9398 / NBRC 14523 / NRRL B-16468 / INA 2240</strain>
    </source>
</reference>
<organism evidence="1 2">
    <name type="scientific">Saccharothrix syringae</name>
    <name type="common">Nocardiopsis syringae</name>
    <dbReference type="NCBI Taxonomy" id="103733"/>
    <lineage>
        <taxon>Bacteria</taxon>
        <taxon>Bacillati</taxon>
        <taxon>Actinomycetota</taxon>
        <taxon>Actinomycetes</taxon>
        <taxon>Pseudonocardiales</taxon>
        <taxon>Pseudonocardiaceae</taxon>
        <taxon>Saccharothrix</taxon>
    </lineage>
</organism>
<protein>
    <submittedName>
        <fullName evidence="1">Uncharacterized protein</fullName>
    </submittedName>
</protein>
<dbReference type="EMBL" id="CP034550">
    <property type="protein sequence ID" value="QFZ17553.1"/>
    <property type="molecule type" value="Genomic_DNA"/>
</dbReference>
<dbReference type="Proteomes" id="UP000325787">
    <property type="component" value="Chromosome"/>
</dbReference>
<proteinExistence type="predicted"/>
<dbReference type="KEGG" id="ssyi:EKG83_08725"/>
<sequence length="61" mass="6891">MTRAHLTYREPHGWTSPVECLPSREAAEFLRDATNALTPAAAERRTWSITTCDDENCGARR</sequence>
<keyword evidence="2" id="KW-1185">Reference proteome</keyword>
<name>A0A5Q0GUI3_SACSY</name>
<gene>
    <name evidence="1" type="ORF">EKG83_08725</name>
</gene>
<dbReference type="RefSeq" id="WP_153277952.1">
    <property type="nucleotide sequence ID" value="NZ_CP034550.1"/>
</dbReference>
<dbReference type="AlphaFoldDB" id="A0A5Q0GUI3"/>